<dbReference type="Pfam" id="PF00389">
    <property type="entry name" value="2-Hacid_dh"/>
    <property type="match status" value="1"/>
</dbReference>
<dbReference type="InterPro" id="IPR054478">
    <property type="entry name" value="LTN1_UBC"/>
</dbReference>
<dbReference type="GO" id="GO:0016616">
    <property type="term" value="F:oxidoreductase activity, acting on the CH-OH group of donors, NAD or NADP as acceptor"/>
    <property type="evidence" value="ECO:0007669"/>
    <property type="project" value="InterPro"/>
</dbReference>
<feature type="domain" description="D-isomer specific 2-hydroxyacid dehydrogenase catalytic" evidence="3">
    <location>
        <begin position="1152"/>
        <end position="1488"/>
    </location>
</feature>
<dbReference type="GO" id="GO:0051287">
    <property type="term" value="F:NAD binding"/>
    <property type="evidence" value="ECO:0007669"/>
    <property type="project" value="InterPro"/>
</dbReference>
<organism evidence="7 8">
    <name type="scientific">Hericium alpestre</name>
    <dbReference type="NCBI Taxonomy" id="135208"/>
    <lineage>
        <taxon>Eukaryota</taxon>
        <taxon>Fungi</taxon>
        <taxon>Dikarya</taxon>
        <taxon>Basidiomycota</taxon>
        <taxon>Agaricomycotina</taxon>
        <taxon>Agaricomycetes</taxon>
        <taxon>Russulales</taxon>
        <taxon>Hericiaceae</taxon>
        <taxon>Hericium</taxon>
    </lineage>
</organism>
<dbReference type="Pfam" id="PF23009">
    <property type="entry name" value="UBC_like"/>
    <property type="match status" value="1"/>
</dbReference>
<dbReference type="InterPro" id="IPR036291">
    <property type="entry name" value="NAD(P)-bd_dom_sf"/>
</dbReference>
<comment type="function">
    <text evidence="2">E3 ubiquitin-protein ligase. Component of the ribosome quality control complex (RQC), a ribosome-associated complex that mediates ubiquitination and extraction of incompletely synthesized nascent chains for proteasomal degradation.</text>
</comment>
<feature type="non-terminal residue" evidence="7">
    <location>
        <position position="1"/>
    </location>
</feature>
<accession>A0A4Y9ZNY8</accession>
<evidence type="ECO:0000259" key="6">
    <source>
        <dbReference type="Pfam" id="PF23009"/>
    </source>
</evidence>
<dbReference type="InterPro" id="IPR006140">
    <property type="entry name" value="D-isomer_DH_NAD-bd"/>
</dbReference>
<name>A0A4Y9ZNY8_9AGAM</name>
<dbReference type="PROSITE" id="PS00671">
    <property type="entry name" value="D_2_HYDROXYACID_DH_3"/>
    <property type="match status" value="1"/>
</dbReference>
<dbReference type="SUPFAM" id="SSF52283">
    <property type="entry name" value="Formate/glycerate dehydrogenase catalytic domain-like"/>
    <property type="match status" value="1"/>
</dbReference>
<dbReference type="GO" id="GO:0061630">
    <property type="term" value="F:ubiquitin protein ligase activity"/>
    <property type="evidence" value="ECO:0007669"/>
    <property type="project" value="UniProtKB-UniRule"/>
</dbReference>
<keyword evidence="2" id="KW-0808">Transferase</keyword>
<keyword evidence="8" id="KW-1185">Reference proteome</keyword>
<dbReference type="Proteomes" id="UP000298061">
    <property type="component" value="Unassembled WGS sequence"/>
</dbReference>
<dbReference type="OrthoDB" id="6108at2759"/>
<dbReference type="InterPro" id="IPR039795">
    <property type="entry name" value="LTN1/Rkr1"/>
</dbReference>
<comment type="pathway">
    <text evidence="2">Protein modification; protein ubiquitination.</text>
</comment>
<dbReference type="GO" id="GO:0005829">
    <property type="term" value="C:cytosol"/>
    <property type="evidence" value="ECO:0007669"/>
    <property type="project" value="UniProtKB-UniRule"/>
</dbReference>
<evidence type="ECO:0000259" key="4">
    <source>
        <dbReference type="Pfam" id="PF02826"/>
    </source>
</evidence>
<dbReference type="CDD" id="cd05301">
    <property type="entry name" value="GDH"/>
    <property type="match status" value="1"/>
</dbReference>
<evidence type="ECO:0000313" key="8">
    <source>
        <dbReference type="Proteomes" id="UP000298061"/>
    </source>
</evidence>
<dbReference type="GO" id="GO:1990112">
    <property type="term" value="C:RQC complex"/>
    <property type="evidence" value="ECO:0007669"/>
    <property type="project" value="UniProtKB-UniRule"/>
</dbReference>
<dbReference type="SUPFAM" id="SSF48371">
    <property type="entry name" value="ARM repeat"/>
    <property type="match status" value="1"/>
</dbReference>
<dbReference type="InterPro" id="IPR029753">
    <property type="entry name" value="D-isomer_DH_CS"/>
</dbReference>
<dbReference type="PANTHER" id="PTHR12389:SF0">
    <property type="entry name" value="E3 UBIQUITIN-PROTEIN LIGASE LISTERIN"/>
    <property type="match status" value="1"/>
</dbReference>
<dbReference type="GO" id="GO:0043023">
    <property type="term" value="F:ribosomal large subunit binding"/>
    <property type="evidence" value="ECO:0007669"/>
    <property type="project" value="TreeGrafter"/>
</dbReference>
<evidence type="ECO:0000259" key="3">
    <source>
        <dbReference type="Pfam" id="PF00389"/>
    </source>
</evidence>
<dbReference type="Gene3D" id="3.40.50.720">
    <property type="entry name" value="NAD(P)-binding Rossmann-like Domain"/>
    <property type="match status" value="2"/>
</dbReference>
<evidence type="ECO:0000256" key="2">
    <source>
        <dbReference type="RuleBase" id="RU367090"/>
    </source>
</evidence>
<feature type="domain" description="E3 ubiquitin-protein ligase listerin ubiquitin conjugating" evidence="6">
    <location>
        <begin position="1051"/>
        <end position="1133"/>
    </location>
</feature>
<keyword evidence="2" id="KW-0863">Zinc-finger</keyword>
<dbReference type="EC" id="2.3.2.27" evidence="2"/>
<keyword evidence="1" id="KW-0560">Oxidoreductase</keyword>
<dbReference type="InterPro" id="IPR016024">
    <property type="entry name" value="ARM-type_fold"/>
</dbReference>
<dbReference type="GO" id="GO:0008270">
    <property type="term" value="F:zinc ion binding"/>
    <property type="evidence" value="ECO:0007669"/>
    <property type="project" value="UniProtKB-KW"/>
</dbReference>
<dbReference type="Pfam" id="PF02826">
    <property type="entry name" value="2-Hacid_dh_C"/>
    <property type="match status" value="1"/>
</dbReference>
<dbReference type="PANTHER" id="PTHR12389">
    <property type="entry name" value="ZINC FINGER PROTEIN 294"/>
    <property type="match status" value="1"/>
</dbReference>
<feature type="domain" description="E3 ubiquitin-protein ligase listerin HEAT repeat region" evidence="5">
    <location>
        <begin position="825"/>
        <end position="1038"/>
    </location>
</feature>
<proteinExistence type="inferred from homology"/>
<comment type="similarity">
    <text evidence="2">Belongs to the LTN1 family.</text>
</comment>
<dbReference type="Pfam" id="PF22999">
    <property type="entry name" value="LTN1_E3_ligase_6th"/>
    <property type="match status" value="1"/>
</dbReference>
<dbReference type="SUPFAM" id="SSF51735">
    <property type="entry name" value="NAD(P)-binding Rossmann-fold domains"/>
    <property type="match status" value="1"/>
</dbReference>
<reference evidence="7 8" key="1">
    <citation type="submission" date="2019-02" db="EMBL/GenBank/DDBJ databases">
        <title>Genome sequencing of the rare red list fungi Hericium alpestre (H. flagellum).</title>
        <authorList>
            <person name="Buettner E."/>
            <person name="Kellner H."/>
        </authorList>
    </citation>
    <scope>NUCLEOTIDE SEQUENCE [LARGE SCALE GENOMIC DNA]</scope>
    <source>
        <strain evidence="7 8">DSM 108284</strain>
    </source>
</reference>
<feature type="domain" description="D-isomer specific 2-hydroxyacid dehydrogenase NAD-binding" evidence="4">
    <location>
        <begin position="1260"/>
        <end position="1458"/>
    </location>
</feature>
<comment type="catalytic activity">
    <reaction evidence="2">
        <text>S-ubiquitinyl-[E2 ubiquitin-conjugating enzyme]-L-cysteine + [acceptor protein]-L-lysine = [E2 ubiquitin-conjugating enzyme]-L-cysteine + N(6)-ubiquitinyl-[acceptor protein]-L-lysine.</text>
        <dbReference type="EC" id="2.3.2.27"/>
    </reaction>
</comment>
<evidence type="ECO:0000259" key="5">
    <source>
        <dbReference type="Pfam" id="PF22999"/>
    </source>
</evidence>
<evidence type="ECO:0000256" key="1">
    <source>
        <dbReference type="ARBA" id="ARBA00023002"/>
    </source>
</evidence>
<sequence length="1495" mass="165053">LVVDQYVRVWDEIASKRLRVDAPRAGALIAQNLGALRGIDEGLFDAAWGAFAPGVRTSIEKPGDGDRQGVLALLKALYDTGEAGGPVRVAAAAMVNEIARAAVSASQDALAGEDDARVRQSVSLLAGVVDAFGAVLFEDANLASALDNLVVQQSSNLLRISPTILTTYLSRRGDDERVLSLWRTVLSEVSAHSETLYLTLPALLDAASRNILPEHLTPAGQELDPTISKLFADATEAQTSKAQELLLRVVQSSKFFITYESLETLLQLVISDFTDTFTAVFHGQQVDASKLVLPLELVTACFESHPHLASNTALTSSLMPLVYLLTELLPSSVDLEDTHLISLAQSLAASWWAKAPEDARLAVRKSIKNHLREAIGDVGVLSGSDDIVQLATTSKPLLTVSELLSDVVPSRQALESSFLELRSDPSHPSLAITLPLIPPAESFDVATETDGEFDRLGLSSYARIVLALLYTFMDDRQAAKQNLWAFKHLIALSLYAEEFLQVPALPSLVFAPFVSRDLLRETIVKVQQLSTYMLMAPAESGWHARVVKAAMGEKVSEPLDDVAVFISEFVKSSQDEDTYIESRILHTVLQHILGDTDKDEGDQWMLLARKIEKQAPQLSLAIVLAVTQFGPEPPRLERYRNELAAGALGIRASKANTEGLLLLHRLIASAPDPDSDIVFLPQPRAVNFLKACQQWIGSDEELDEDLESEMTFAFFHLVPILQNVPGAHWDLIFDVIENNLENSSFEDDETLTILWRTVKLVQVIQDLVTYNKPLRASWKERETNILTLLRDLIAAKPGSVSDSKPRSVCREAALSIVQNLPASLVDHETLSKMSHLLSDPSIDVQKMAYDLLREAANKRTEHVVIEAAVETESPMKPELPIELVQLLQQSIDWVYEGDYRPAFGYLLSWMVTFDLFANTSLKVRSGYTEHLRDLGLISSHFVPTILTLLDLYSGPSKAFKLDGWAVDEFYIHSYEPEEDFSRKVFAAHVYYRALNTIPSLVRTWLLDCKDRTLLTTVTNYTAQHFSPVIIGRELANVKSPEAAEELNVENLTVKVASRLNEVTAVYTVDEQNLELTLKIPADWPLHGIEVKDSKRVGVTENRWRGWLLGVQQIVWSQNGHIVDALILFKKNVTLHFEGQVECAICYSNKRKVVVTRDLGLDVMPMLYERKDLDVVVWKHDSQCNQNWLLDNVPGAAGLLVMLNDKIDDEVLDKAGSSLRVVSTYSVGYEHVDVDSISKREIRLGYTPDVLTDAVADLTVMLALTATRNSGDSASVLVKQGKWPSHAWSPFGFCGPQISTTHFAPTRTIGFFGFGRISQAVLKRLVAFGITDCIYVTKPGSPTDTALETSLKEQYKLRSVRRVRLDVLAKESDVVFLLAPGGNQTWHAIDEDFLKEMKETAVLINTSRGTLVNSDALAKALKQGWLWGAGLDVVEGEPNIGTDHPLVKAPRCVIVPHIGSATFETRVSMGRLAVHNLLAGLEGVPMPSELKINGPA</sequence>
<comment type="caution">
    <text evidence="7">The sequence shown here is derived from an EMBL/GenBank/DDBJ whole genome shotgun (WGS) entry which is preliminary data.</text>
</comment>
<comment type="subunit">
    <text evidence="2">Component of the ribosome quality control complex (RQC).</text>
</comment>
<dbReference type="InterPro" id="IPR054477">
    <property type="entry name" value="LTN1_E3_ligase_6th"/>
</dbReference>
<dbReference type="GO" id="GO:0072344">
    <property type="term" value="P:rescue of stalled ribosome"/>
    <property type="evidence" value="ECO:0007669"/>
    <property type="project" value="UniProtKB-UniRule"/>
</dbReference>
<dbReference type="InterPro" id="IPR006139">
    <property type="entry name" value="D-isomer_2_OHA_DH_cat_dom"/>
</dbReference>
<dbReference type="STRING" id="135208.A0A4Y9ZNY8"/>
<keyword evidence="2" id="KW-0833">Ubl conjugation pathway</keyword>
<dbReference type="EMBL" id="SFCI01001243">
    <property type="protein sequence ID" value="TFY76325.1"/>
    <property type="molecule type" value="Genomic_DNA"/>
</dbReference>
<gene>
    <name evidence="7" type="ORF">EWM64_g7687</name>
</gene>
<keyword evidence="2" id="KW-0479">Metal-binding</keyword>
<evidence type="ECO:0000313" key="7">
    <source>
        <dbReference type="EMBL" id="TFY76325.1"/>
    </source>
</evidence>
<keyword evidence="2" id="KW-0862">Zinc</keyword>
<protein>
    <recommendedName>
        <fullName evidence="2">E3 ubiquitin-protein ligase listerin</fullName>
        <ecNumber evidence="2">2.3.2.27</ecNumber>
    </recommendedName>
    <alternativeName>
        <fullName evidence="2">RING-type E3 ubiquitin transferase listerin</fullName>
    </alternativeName>
</protein>
<dbReference type="GO" id="GO:1990116">
    <property type="term" value="P:ribosome-associated ubiquitin-dependent protein catabolic process"/>
    <property type="evidence" value="ECO:0007669"/>
    <property type="project" value="UniProtKB-UniRule"/>
</dbReference>